<evidence type="ECO:0000259" key="3">
    <source>
        <dbReference type="Pfam" id="PF25597"/>
    </source>
</evidence>
<dbReference type="SUPFAM" id="SSF56672">
    <property type="entry name" value="DNA/RNA polymerases"/>
    <property type="match status" value="1"/>
</dbReference>
<dbReference type="AlphaFoldDB" id="A0AAD4VMX6"/>
<evidence type="ECO:0000313" key="5">
    <source>
        <dbReference type="Proteomes" id="UP001054821"/>
    </source>
</evidence>
<feature type="domain" description="Reverse transcriptase Ty1/copia-type" evidence="2">
    <location>
        <begin position="147"/>
        <end position="275"/>
    </location>
</feature>
<organism evidence="4 5">
    <name type="scientific">Prunus dulcis</name>
    <name type="common">Almond</name>
    <name type="synonym">Amygdalus dulcis</name>
    <dbReference type="NCBI Taxonomy" id="3755"/>
    <lineage>
        <taxon>Eukaryota</taxon>
        <taxon>Viridiplantae</taxon>
        <taxon>Streptophyta</taxon>
        <taxon>Embryophyta</taxon>
        <taxon>Tracheophyta</taxon>
        <taxon>Spermatophyta</taxon>
        <taxon>Magnoliopsida</taxon>
        <taxon>eudicotyledons</taxon>
        <taxon>Gunneridae</taxon>
        <taxon>Pentapetalae</taxon>
        <taxon>rosids</taxon>
        <taxon>fabids</taxon>
        <taxon>Rosales</taxon>
        <taxon>Rosaceae</taxon>
        <taxon>Amygdaloideae</taxon>
        <taxon>Amygdaleae</taxon>
        <taxon>Prunus</taxon>
    </lineage>
</organism>
<dbReference type="InterPro" id="IPR057670">
    <property type="entry name" value="SH3_retrovirus"/>
</dbReference>
<evidence type="ECO:0000256" key="1">
    <source>
        <dbReference type="SAM" id="MobiDB-lite"/>
    </source>
</evidence>
<sequence length="276" mass="31855">MLGVNEESKAYRLYNPETQKIIISRDVVFDEANGWDWNNKQEKRAGVDLEEIETVNGVEEVTYREVEDEPVGHNSPRITEASPNVSRQRRLPSWMTDYVSGNELSDNENITQIALTGGNDRTTFDDAMKSSKWRKDMDLEIQAIERNDTWELINLPEGEKTMGVKWTFKTKFKENGEIDKYKARLVAKGYTQEYGIDYSEVFAPVVRHDTIPLVISLAAQNDWSIYQLDVKSAFLYGELNERVFIDQPPGYVQRGKEQKVYILKRALYGLKQAPRA</sequence>
<dbReference type="Pfam" id="PF25597">
    <property type="entry name" value="SH3_retrovirus"/>
    <property type="match status" value="1"/>
</dbReference>
<dbReference type="EMBL" id="JAJFAZ020000005">
    <property type="protein sequence ID" value="KAI5328055.1"/>
    <property type="molecule type" value="Genomic_DNA"/>
</dbReference>
<reference evidence="4 5" key="1">
    <citation type="journal article" date="2022" name="G3 (Bethesda)">
        <title>Whole-genome sequence and methylome profiling of the almond [Prunus dulcis (Mill.) D.A. Webb] cultivar 'Nonpareil'.</title>
        <authorList>
            <person name="D'Amico-Willman K.M."/>
            <person name="Ouma W.Z."/>
            <person name="Meulia T."/>
            <person name="Sideli G.M."/>
            <person name="Gradziel T.M."/>
            <person name="Fresnedo-Ramirez J."/>
        </authorList>
    </citation>
    <scope>NUCLEOTIDE SEQUENCE [LARGE SCALE GENOMIC DNA]</scope>
    <source>
        <strain evidence="4">Clone GOH B32 T37-40</strain>
    </source>
</reference>
<proteinExistence type="predicted"/>
<dbReference type="Pfam" id="PF07727">
    <property type="entry name" value="RVT_2"/>
    <property type="match status" value="1"/>
</dbReference>
<keyword evidence="5" id="KW-1185">Reference proteome</keyword>
<evidence type="ECO:0000259" key="2">
    <source>
        <dbReference type="Pfam" id="PF07727"/>
    </source>
</evidence>
<protein>
    <recommendedName>
        <fullName evidence="6">Reverse transcriptase Ty1/copia-type domain-containing protein</fullName>
    </recommendedName>
</protein>
<gene>
    <name evidence="4" type="ORF">L3X38_027451</name>
</gene>
<dbReference type="InterPro" id="IPR013103">
    <property type="entry name" value="RVT_2"/>
</dbReference>
<accession>A0AAD4VMX6</accession>
<comment type="caution">
    <text evidence="4">The sequence shown here is derived from an EMBL/GenBank/DDBJ whole genome shotgun (WGS) entry which is preliminary data.</text>
</comment>
<dbReference type="InterPro" id="IPR043502">
    <property type="entry name" value="DNA/RNA_pol_sf"/>
</dbReference>
<feature type="domain" description="Retroviral polymerase SH3-like" evidence="3">
    <location>
        <begin position="1"/>
        <end position="42"/>
    </location>
</feature>
<dbReference type="Proteomes" id="UP001054821">
    <property type="component" value="Chromosome 5"/>
</dbReference>
<name>A0AAD4VMX6_PRUDU</name>
<evidence type="ECO:0008006" key="6">
    <source>
        <dbReference type="Google" id="ProtNLM"/>
    </source>
</evidence>
<evidence type="ECO:0000313" key="4">
    <source>
        <dbReference type="EMBL" id="KAI5328055.1"/>
    </source>
</evidence>
<feature type="region of interest" description="Disordered" evidence="1">
    <location>
        <begin position="66"/>
        <end position="86"/>
    </location>
</feature>